<dbReference type="Proteomes" id="UP001175353">
    <property type="component" value="Unassembled WGS sequence"/>
</dbReference>
<evidence type="ECO:0000313" key="5">
    <source>
        <dbReference type="Proteomes" id="UP000310066"/>
    </source>
</evidence>
<evidence type="ECO:0000259" key="2">
    <source>
        <dbReference type="Pfam" id="PF18142"/>
    </source>
</evidence>
<dbReference type="EMBL" id="NAJP01000191">
    <property type="protein sequence ID" value="TKA24157.1"/>
    <property type="molecule type" value="Genomic_DNA"/>
</dbReference>
<dbReference type="EMBL" id="JAUJLE010000640">
    <property type="protein sequence ID" value="KAK0952089.1"/>
    <property type="molecule type" value="Genomic_DNA"/>
</dbReference>
<proteinExistence type="predicted"/>
<keyword evidence="6" id="KW-1185">Reference proteome</keyword>
<keyword evidence="1" id="KW-0472">Membrane</keyword>
<dbReference type="OrthoDB" id="3940806at2759"/>
<evidence type="ECO:0000313" key="6">
    <source>
        <dbReference type="Proteomes" id="UP001175353"/>
    </source>
</evidence>
<keyword evidence="1" id="KW-1133">Transmembrane helix</keyword>
<keyword evidence="1" id="KW-0812">Transmembrane</keyword>
<feature type="transmembrane region" description="Helical" evidence="1">
    <location>
        <begin position="21"/>
        <end position="44"/>
    </location>
</feature>
<accession>A0A4U0TQ72</accession>
<gene>
    <name evidence="4" type="ORF">B0A54_17777</name>
    <name evidence="3" type="ORF">LTR91_024610</name>
</gene>
<organism evidence="4 5">
    <name type="scientific">Friedmanniomyces endolithicus</name>
    <dbReference type="NCBI Taxonomy" id="329885"/>
    <lineage>
        <taxon>Eukaryota</taxon>
        <taxon>Fungi</taxon>
        <taxon>Dikarya</taxon>
        <taxon>Ascomycota</taxon>
        <taxon>Pezizomycotina</taxon>
        <taxon>Dothideomycetes</taxon>
        <taxon>Dothideomycetidae</taxon>
        <taxon>Mycosphaerellales</taxon>
        <taxon>Teratosphaeriaceae</taxon>
        <taxon>Friedmanniomyces</taxon>
    </lineage>
</organism>
<protein>
    <recommendedName>
        <fullName evidence="2">SMODS and SLOG-associating 2TM effector domain-containing protein</fullName>
    </recommendedName>
</protein>
<dbReference type="NCBIfam" id="NF033635">
    <property type="entry name" value="SLATT_fungal"/>
    <property type="match status" value="1"/>
</dbReference>
<dbReference type="AlphaFoldDB" id="A0A4U0TQ72"/>
<sequence>MAMHDIDVEKHPLTMTTEISTNTGISFGVLIAAQIISSLGIAIGAQTGLKYETISILAGVSTGVAAGIAVLTGLGLPEKKIAEKHKPQNLAEKIRFTTRRYKAGLDVDAAKEADDVLKAYVEVEVEAMVLPNVGDASCAGAEP</sequence>
<dbReference type="Proteomes" id="UP000310066">
    <property type="component" value="Unassembled WGS sequence"/>
</dbReference>
<reference evidence="4 5" key="1">
    <citation type="submission" date="2017-03" db="EMBL/GenBank/DDBJ databases">
        <title>Genomes of endolithic fungi from Antarctica.</title>
        <authorList>
            <person name="Coleine C."/>
            <person name="Masonjones S."/>
            <person name="Stajich J.E."/>
        </authorList>
    </citation>
    <scope>NUCLEOTIDE SEQUENCE [LARGE SCALE GENOMIC DNA]</scope>
    <source>
        <strain evidence="4 5">CCFEE 5311</strain>
    </source>
</reference>
<evidence type="ECO:0000256" key="1">
    <source>
        <dbReference type="SAM" id="Phobius"/>
    </source>
</evidence>
<reference evidence="3" key="2">
    <citation type="submission" date="2023-06" db="EMBL/GenBank/DDBJ databases">
        <title>Black Yeasts Isolated from many extreme environments.</title>
        <authorList>
            <person name="Coleine C."/>
            <person name="Stajich J.E."/>
            <person name="Selbmann L."/>
        </authorList>
    </citation>
    <scope>NUCLEOTIDE SEQUENCE</scope>
    <source>
        <strain evidence="3">CCFEE 5200</strain>
    </source>
</reference>
<feature type="domain" description="SMODS and SLOG-associating 2TM effector" evidence="2">
    <location>
        <begin position="23"/>
        <end position="123"/>
    </location>
</feature>
<name>A0A4U0TQ72_9PEZI</name>
<evidence type="ECO:0000313" key="4">
    <source>
        <dbReference type="EMBL" id="TKA24157.1"/>
    </source>
</evidence>
<feature type="transmembrane region" description="Helical" evidence="1">
    <location>
        <begin position="56"/>
        <end position="76"/>
    </location>
</feature>
<evidence type="ECO:0000313" key="3">
    <source>
        <dbReference type="EMBL" id="KAK0952089.1"/>
    </source>
</evidence>
<dbReference type="InterPro" id="IPR041622">
    <property type="entry name" value="SLATT_fungi"/>
</dbReference>
<comment type="caution">
    <text evidence="4">The sequence shown here is derived from an EMBL/GenBank/DDBJ whole genome shotgun (WGS) entry which is preliminary data.</text>
</comment>
<dbReference type="Pfam" id="PF18142">
    <property type="entry name" value="SLATT_fungal"/>
    <property type="match status" value="1"/>
</dbReference>